<accession>A0A8S9MA87</accession>
<protein>
    <submittedName>
        <fullName evidence="1">Uncharacterized protein</fullName>
    </submittedName>
</protein>
<dbReference type="EMBL" id="QGKY02000089">
    <property type="protein sequence ID" value="KAF2614729.1"/>
    <property type="molecule type" value="Genomic_DNA"/>
</dbReference>
<comment type="caution">
    <text evidence="1">The sequence shown here is derived from an EMBL/GenBank/DDBJ whole genome shotgun (WGS) entry which is preliminary data.</text>
</comment>
<dbReference type="AlphaFoldDB" id="A0A8S9MA87"/>
<name>A0A8S9MA87_BRACR</name>
<organism evidence="1">
    <name type="scientific">Brassica cretica</name>
    <name type="common">Mustard</name>
    <dbReference type="NCBI Taxonomy" id="69181"/>
    <lineage>
        <taxon>Eukaryota</taxon>
        <taxon>Viridiplantae</taxon>
        <taxon>Streptophyta</taxon>
        <taxon>Embryophyta</taxon>
        <taxon>Tracheophyta</taxon>
        <taxon>Spermatophyta</taxon>
        <taxon>Magnoliopsida</taxon>
        <taxon>eudicotyledons</taxon>
        <taxon>Gunneridae</taxon>
        <taxon>Pentapetalae</taxon>
        <taxon>rosids</taxon>
        <taxon>malvids</taxon>
        <taxon>Brassicales</taxon>
        <taxon>Brassicaceae</taxon>
        <taxon>Brassiceae</taxon>
        <taxon>Brassica</taxon>
    </lineage>
</organism>
<reference evidence="1" key="1">
    <citation type="submission" date="2019-12" db="EMBL/GenBank/DDBJ databases">
        <title>Genome sequencing and annotation of Brassica cretica.</title>
        <authorList>
            <person name="Studholme D.J."/>
            <person name="Sarris P.F."/>
        </authorList>
    </citation>
    <scope>NUCLEOTIDE SEQUENCE</scope>
    <source>
        <strain evidence="1">PFS-102/07</strain>
        <tissue evidence="1">Leaf</tissue>
    </source>
</reference>
<proteinExistence type="predicted"/>
<evidence type="ECO:0000313" key="1">
    <source>
        <dbReference type="EMBL" id="KAF2614729.1"/>
    </source>
</evidence>
<sequence>MDSESFGLRACGRHLSALHAEIAHDYESMDWPTFATEIERFQRLRKDFEDVNLIHILRSRNGGRRR</sequence>
<gene>
    <name evidence="1" type="ORF">F2Q70_00009444</name>
</gene>